<dbReference type="InterPro" id="IPR036097">
    <property type="entry name" value="HisK_dim/P_sf"/>
</dbReference>
<evidence type="ECO:0000256" key="7">
    <source>
        <dbReference type="SAM" id="Coils"/>
    </source>
</evidence>
<dbReference type="PANTHER" id="PTHR45339">
    <property type="entry name" value="HYBRID SIGNAL TRANSDUCTION HISTIDINE KINASE J"/>
    <property type="match status" value="1"/>
</dbReference>
<reference evidence="11 12" key="1">
    <citation type="submission" date="2020-03" db="EMBL/GenBank/DDBJ databases">
        <title>Tamlana sp. nov, isolated from XXX.</title>
        <authorList>
            <person name="Cao W.R."/>
        </authorList>
    </citation>
    <scope>NUCLEOTIDE SEQUENCE [LARGE SCALE GENOMIC DNA]</scope>
    <source>
        <strain evidence="11 12">HST1-43</strain>
    </source>
</reference>
<keyword evidence="6" id="KW-0802">TPR repeat</keyword>
<dbReference type="SUPFAM" id="SSF48452">
    <property type="entry name" value="TPR-like"/>
    <property type="match status" value="1"/>
</dbReference>
<keyword evidence="7" id="KW-0175">Coiled coil</keyword>
<dbReference type="Proteomes" id="UP000760545">
    <property type="component" value="Unassembled WGS sequence"/>
</dbReference>
<evidence type="ECO:0000259" key="10">
    <source>
        <dbReference type="PROSITE" id="PS50110"/>
    </source>
</evidence>
<dbReference type="Gene3D" id="3.40.50.2300">
    <property type="match status" value="1"/>
</dbReference>
<dbReference type="SMART" id="SM00388">
    <property type="entry name" value="HisKA"/>
    <property type="match status" value="1"/>
</dbReference>
<evidence type="ECO:0000259" key="9">
    <source>
        <dbReference type="PROSITE" id="PS50109"/>
    </source>
</evidence>
<dbReference type="SUPFAM" id="SSF55874">
    <property type="entry name" value="ATPase domain of HSP90 chaperone/DNA topoisomerase II/histidine kinase"/>
    <property type="match status" value="1"/>
</dbReference>
<dbReference type="Pfam" id="PF00072">
    <property type="entry name" value="Response_reg"/>
    <property type="match status" value="1"/>
</dbReference>
<dbReference type="InterPro" id="IPR005467">
    <property type="entry name" value="His_kinase_dom"/>
</dbReference>
<dbReference type="Gene3D" id="3.30.565.10">
    <property type="entry name" value="Histidine kinase-like ATPase, C-terminal domain"/>
    <property type="match status" value="1"/>
</dbReference>
<dbReference type="SUPFAM" id="SSF52172">
    <property type="entry name" value="CheY-like"/>
    <property type="match status" value="1"/>
</dbReference>
<comment type="caution">
    <text evidence="11">The sequence shown here is derived from an EMBL/GenBank/DDBJ whole genome shotgun (WGS) entry which is preliminary data.</text>
</comment>
<evidence type="ECO:0000256" key="4">
    <source>
        <dbReference type="ARBA" id="ARBA00023012"/>
    </source>
</evidence>
<comment type="catalytic activity">
    <reaction evidence="1">
        <text>ATP + protein L-histidine = ADP + protein N-phospho-L-histidine.</text>
        <dbReference type="EC" id="2.7.13.3"/>
    </reaction>
</comment>
<protein>
    <recommendedName>
        <fullName evidence="2">histidine kinase</fullName>
        <ecNumber evidence="2">2.7.13.3</ecNumber>
    </recommendedName>
</protein>
<feature type="coiled-coil region" evidence="7">
    <location>
        <begin position="277"/>
        <end position="304"/>
    </location>
</feature>
<dbReference type="InterPro" id="IPR011006">
    <property type="entry name" value="CheY-like_superfamily"/>
</dbReference>
<dbReference type="CDD" id="cd00082">
    <property type="entry name" value="HisKA"/>
    <property type="match status" value="1"/>
</dbReference>
<dbReference type="SMART" id="SM00448">
    <property type="entry name" value="REC"/>
    <property type="match status" value="1"/>
</dbReference>
<evidence type="ECO:0000313" key="12">
    <source>
        <dbReference type="Proteomes" id="UP000760545"/>
    </source>
</evidence>
<dbReference type="PROSITE" id="PS50109">
    <property type="entry name" value="HIS_KIN"/>
    <property type="match status" value="1"/>
</dbReference>
<evidence type="ECO:0000256" key="6">
    <source>
        <dbReference type="PROSITE-ProRule" id="PRU00339"/>
    </source>
</evidence>
<keyword evidence="8" id="KW-0472">Membrane</keyword>
<dbReference type="PANTHER" id="PTHR45339:SF1">
    <property type="entry name" value="HYBRID SIGNAL TRANSDUCTION HISTIDINE KINASE J"/>
    <property type="match status" value="1"/>
</dbReference>
<dbReference type="Gene3D" id="1.25.40.10">
    <property type="entry name" value="Tetratricopeptide repeat domain"/>
    <property type="match status" value="1"/>
</dbReference>
<accession>A0ABX1D8E5</accession>
<evidence type="ECO:0000256" key="8">
    <source>
        <dbReference type="SAM" id="Phobius"/>
    </source>
</evidence>
<dbReference type="PROSITE" id="PS50293">
    <property type="entry name" value="TPR_REGION"/>
    <property type="match status" value="1"/>
</dbReference>
<feature type="domain" description="Histidine kinase" evidence="9">
    <location>
        <begin position="377"/>
        <end position="598"/>
    </location>
</feature>
<dbReference type="SUPFAM" id="SSF47384">
    <property type="entry name" value="Homodimeric domain of signal transducing histidine kinase"/>
    <property type="match status" value="1"/>
</dbReference>
<name>A0ABX1D8E5_9FLAO</name>
<evidence type="ECO:0000256" key="1">
    <source>
        <dbReference type="ARBA" id="ARBA00000085"/>
    </source>
</evidence>
<dbReference type="CDD" id="cd17546">
    <property type="entry name" value="REC_hyHK_CKI1_RcsC-like"/>
    <property type="match status" value="1"/>
</dbReference>
<organism evidence="11 12">
    <name type="scientific">Tamlana crocina</name>
    <dbReference type="NCBI Taxonomy" id="393006"/>
    <lineage>
        <taxon>Bacteria</taxon>
        <taxon>Pseudomonadati</taxon>
        <taxon>Bacteroidota</taxon>
        <taxon>Flavobacteriia</taxon>
        <taxon>Flavobacteriales</taxon>
        <taxon>Flavobacteriaceae</taxon>
        <taxon>Tamlana</taxon>
    </lineage>
</organism>
<dbReference type="EC" id="2.7.13.3" evidence="2"/>
<evidence type="ECO:0000256" key="5">
    <source>
        <dbReference type="PROSITE-ProRule" id="PRU00169"/>
    </source>
</evidence>
<feature type="repeat" description="TPR" evidence="6">
    <location>
        <begin position="108"/>
        <end position="141"/>
    </location>
</feature>
<evidence type="ECO:0000313" key="11">
    <source>
        <dbReference type="EMBL" id="NJX14540.1"/>
    </source>
</evidence>
<dbReference type="CDD" id="cd16922">
    <property type="entry name" value="HATPase_EvgS-ArcB-TorS-like"/>
    <property type="match status" value="1"/>
</dbReference>
<dbReference type="InterPro" id="IPR003594">
    <property type="entry name" value="HATPase_dom"/>
</dbReference>
<dbReference type="InterPro" id="IPR001789">
    <property type="entry name" value="Sig_transdc_resp-reg_receiver"/>
</dbReference>
<proteinExistence type="predicted"/>
<keyword evidence="4" id="KW-0902">Two-component regulatory system</keyword>
<dbReference type="InterPro" id="IPR011990">
    <property type="entry name" value="TPR-like_helical_dom_sf"/>
</dbReference>
<dbReference type="Gene3D" id="1.10.287.130">
    <property type="match status" value="1"/>
</dbReference>
<dbReference type="RefSeq" id="WP_167916793.1">
    <property type="nucleotide sequence ID" value="NZ_JAAVJS010000003.1"/>
</dbReference>
<dbReference type="Pfam" id="PF00512">
    <property type="entry name" value="HisKA"/>
    <property type="match status" value="1"/>
</dbReference>
<dbReference type="EMBL" id="JAAVJS010000003">
    <property type="protein sequence ID" value="NJX14540.1"/>
    <property type="molecule type" value="Genomic_DNA"/>
</dbReference>
<evidence type="ECO:0000256" key="2">
    <source>
        <dbReference type="ARBA" id="ARBA00012438"/>
    </source>
</evidence>
<gene>
    <name evidence="11" type="ORF">HC176_03445</name>
</gene>
<dbReference type="InterPro" id="IPR036890">
    <property type="entry name" value="HATPase_C_sf"/>
</dbReference>
<dbReference type="PROSITE" id="PS50005">
    <property type="entry name" value="TPR"/>
    <property type="match status" value="1"/>
</dbReference>
<keyword evidence="3 5" id="KW-0597">Phosphoprotein</keyword>
<feature type="transmembrane region" description="Helical" evidence="8">
    <location>
        <begin position="320"/>
        <end position="341"/>
    </location>
</feature>
<dbReference type="Pfam" id="PF13424">
    <property type="entry name" value="TPR_12"/>
    <property type="match status" value="1"/>
</dbReference>
<keyword evidence="8" id="KW-1133">Transmembrane helix</keyword>
<dbReference type="InterPro" id="IPR019734">
    <property type="entry name" value="TPR_rpt"/>
</dbReference>
<dbReference type="InterPro" id="IPR003661">
    <property type="entry name" value="HisK_dim/P_dom"/>
</dbReference>
<keyword evidence="12" id="KW-1185">Reference proteome</keyword>
<feature type="domain" description="Response regulatory" evidence="10">
    <location>
        <begin position="622"/>
        <end position="736"/>
    </location>
</feature>
<keyword evidence="8" id="KW-0812">Transmembrane</keyword>
<dbReference type="SMART" id="SM00387">
    <property type="entry name" value="HATPase_c"/>
    <property type="match status" value="1"/>
</dbReference>
<feature type="modified residue" description="4-aspartylphosphate" evidence="5">
    <location>
        <position position="671"/>
    </location>
</feature>
<sequence>MKTNLLICFLSFAILAFGKEEREIIKHIDDINASAIQYYNENNLVKSYEGFVKARTLSDSIQDHYGYAVASFNLGNIYSLVENYQTAEESYLLAIQSLNELNDNVLMAEVYHHLAKIYKDKKEYDTAIPYFEKALGFALQENNFVQADKAKINGLVFNIRLNLCELYIDRNSLNLALMGLLNVKDYLEVESLDPSSQAYFNYVNGLYNARKELFNQAQSNFNKAISLLDDNNEDHLGLLSNVYMQQSIAQAKSGNSTQAYLSLLDHNKIKEKFLSRKEQQQDAITKARLQIEEYKNNASLANMERLQQLEITNKVKKINVIIMIATVMLLIFLIIIYIGYVSKRKLTQTLKIKNTELEAAKNEALKSSELKTKFISNVTHELRTPLYGVVGITSLLLDNSNLNNRDRKYLKSLKYSGDYLLNLINDILQVGKMESNKVELQNVSVDLKSMLEDISNSFDYRLVETNNKIKVFVDEHVPERIMCDNVRLSQILINLIGNSIKFTSNGVINLRVSLTSLDDEKVGLRFEIEDNGIGIPKDKFDAIFETFSQLKDSNVNYQGTGLGLSITKNLITLFNSKIDLKSKEGVGTTFSFEVDFDIDKSKAIEEKEALDNKIEKPKEKYEILVAEDNKINQVVTKNLLEKQGYGCTIVKNGKEAFEAVSRKKYDLVLMDINMPIMNGNEATEAIREFNKTIPIIALTAADLEEIKQMYASIGYNDVVIKPFDNYEFFQVISTHIQNSRRGNLKLIKAS</sequence>
<dbReference type="Pfam" id="PF02518">
    <property type="entry name" value="HATPase_c"/>
    <property type="match status" value="1"/>
</dbReference>
<dbReference type="PROSITE" id="PS50110">
    <property type="entry name" value="RESPONSE_REGULATORY"/>
    <property type="match status" value="1"/>
</dbReference>
<dbReference type="InterPro" id="IPR004358">
    <property type="entry name" value="Sig_transdc_His_kin-like_C"/>
</dbReference>
<dbReference type="PRINTS" id="PR00344">
    <property type="entry name" value="BCTRLSENSOR"/>
</dbReference>
<evidence type="ECO:0000256" key="3">
    <source>
        <dbReference type="ARBA" id="ARBA00022553"/>
    </source>
</evidence>
<dbReference type="SMART" id="SM00028">
    <property type="entry name" value="TPR"/>
    <property type="match status" value="3"/>
</dbReference>